<dbReference type="GO" id="GO:0005886">
    <property type="term" value="C:plasma membrane"/>
    <property type="evidence" value="ECO:0007669"/>
    <property type="project" value="UniProtKB-SubCell"/>
</dbReference>
<dbReference type="NCBIfam" id="TIGR00836">
    <property type="entry name" value="amt"/>
    <property type="match status" value="1"/>
</dbReference>
<keyword evidence="3 8" id="KW-0813">Transport</keyword>
<dbReference type="AlphaFoldDB" id="A0A5C5WQQ1"/>
<feature type="transmembrane region" description="Helical" evidence="8">
    <location>
        <begin position="423"/>
        <end position="440"/>
    </location>
</feature>
<dbReference type="GO" id="GO:0008519">
    <property type="term" value="F:ammonium channel activity"/>
    <property type="evidence" value="ECO:0007669"/>
    <property type="project" value="InterPro"/>
</dbReference>
<feature type="transmembrane region" description="Helical" evidence="8">
    <location>
        <begin position="395"/>
        <end position="411"/>
    </location>
</feature>
<reference evidence="10 11" key="1">
    <citation type="submission" date="2019-02" db="EMBL/GenBank/DDBJ databases">
        <title>Deep-cultivation of Planctomycetes and their phenomic and genomic characterization uncovers novel biology.</title>
        <authorList>
            <person name="Wiegand S."/>
            <person name="Jogler M."/>
            <person name="Boedeker C."/>
            <person name="Pinto D."/>
            <person name="Vollmers J."/>
            <person name="Rivas-Marin E."/>
            <person name="Kohn T."/>
            <person name="Peeters S.H."/>
            <person name="Heuer A."/>
            <person name="Rast P."/>
            <person name="Oberbeckmann S."/>
            <person name="Bunk B."/>
            <person name="Jeske O."/>
            <person name="Meyerdierks A."/>
            <person name="Storesund J.E."/>
            <person name="Kallscheuer N."/>
            <person name="Luecker S."/>
            <person name="Lage O.M."/>
            <person name="Pohl T."/>
            <person name="Merkel B.J."/>
            <person name="Hornburger P."/>
            <person name="Mueller R.-W."/>
            <person name="Bruemmer F."/>
            <person name="Labrenz M."/>
            <person name="Spormann A.M."/>
            <person name="Op Den Camp H."/>
            <person name="Overmann J."/>
            <person name="Amann R."/>
            <person name="Jetten M.S.M."/>
            <person name="Mascher T."/>
            <person name="Medema M.H."/>
            <person name="Devos D.P."/>
            <person name="Kaster A.-K."/>
            <person name="Ovreas L."/>
            <person name="Rohde M."/>
            <person name="Galperin M.Y."/>
            <person name="Jogler C."/>
        </authorList>
    </citation>
    <scope>NUCLEOTIDE SEQUENCE [LARGE SCALE GENOMIC DNA]</scope>
    <source>
        <strain evidence="10 11">Pla22</strain>
    </source>
</reference>
<comment type="similarity">
    <text evidence="2 8">Belongs to the ammonia transporter channel (TC 1.A.11.2) family.</text>
</comment>
<feature type="transmembrane region" description="Helical" evidence="8">
    <location>
        <begin position="452"/>
        <end position="477"/>
    </location>
</feature>
<feature type="transmembrane region" description="Helical" evidence="8">
    <location>
        <begin position="49"/>
        <end position="65"/>
    </location>
</feature>
<organism evidence="10 11">
    <name type="scientific">Rubripirellula amarantea</name>
    <dbReference type="NCBI Taxonomy" id="2527999"/>
    <lineage>
        <taxon>Bacteria</taxon>
        <taxon>Pseudomonadati</taxon>
        <taxon>Planctomycetota</taxon>
        <taxon>Planctomycetia</taxon>
        <taxon>Pirellulales</taxon>
        <taxon>Pirellulaceae</taxon>
        <taxon>Rubripirellula</taxon>
    </lineage>
</organism>
<evidence type="ECO:0000256" key="2">
    <source>
        <dbReference type="ARBA" id="ARBA00005887"/>
    </source>
</evidence>
<evidence type="ECO:0000256" key="5">
    <source>
        <dbReference type="ARBA" id="ARBA00022989"/>
    </source>
</evidence>
<name>A0A5C5WQQ1_9BACT</name>
<proteinExistence type="inferred from homology"/>
<keyword evidence="4 8" id="KW-0812">Transmembrane</keyword>
<dbReference type="InterPro" id="IPR029020">
    <property type="entry name" value="Ammonium/urea_transptr"/>
</dbReference>
<evidence type="ECO:0000256" key="8">
    <source>
        <dbReference type="RuleBase" id="RU362002"/>
    </source>
</evidence>
<dbReference type="PANTHER" id="PTHR11730:SF62">
    <property type="entry name" value="AMMONIUM TRANSPORTER SLL1017-RELATED"/>
    <property type="match status" value="1"/>
</dbReference>
<accession>A0A5C5WQQ1</accession>
<protein>
    <recommendedName>
        <fullName evidence="8">Ammonium transporter</fullName>
    </recommendedName>
</protein>
<dbReference type="PROSITE" id="PS01219">
    <property type="entry name" value="AMMONIUM_TRANSP"/>
    <property type="match status" value="1"/>
</dbReference>
<comment type="subcellular location">
    <subcellularLocation>
        <location evidence="8">Cell membrane</location>
        <topology evidence="8">Multi-pass membrane protein</topology>
    </subcellularLocation>
    <subcellularLocation>
        <location evidence="1">Membrane</location>
        <topology evidence="1">Multi-pass membrane protein</topology>
    </subcellularLocation>
</comment>
<keyword evidence="6 8" id="KW-0472">Membrane</keyword>
<keyword evidence="7 8" id="KW-0924">Ammonia transport</keyword>
<feature type="transmembrane region" description="Helical" evidence="8">
    <location>
        <begin position="200"/>
        <end position="220"/>
    </location>
</feature>
<sequence>MVTDIGTRSRCACERQAIGAWPRKISSIILREGGLTMVECFRATSLRKFVLPSLVLAGVIGFGFFDSVPVFAQEAVEAAAEAVAEAPAEEAVEEADLGVGYALDNAILFFCAVLVLFMQAGFAMVEAGLNSAKNTVNILSKNVMDLAVGALLFFAIGFGLMYPDSYAEPSVAGNGYFGFGGTGIYETSDVERTFSPQVDWFFQAVFAATAATIVSGAVAGRMKFTAYLVYSALLTGLIYPIAGYWKWGGGWLAEMGFQDFAGSAVVHAVGGFAGLAGAIILGPRIGRFSADGKSVPLPGHNITFAALGVFILWVGWYGFNPGSQLAFQGTGDIDATVMIAVNTTLAAAAGALISTILSWGMFGKPDLTMSLNGALGGLVGITACCDAFTNGMSIVVGGVAGALVLLGVIMLDKAKIDDPVGAWPVHGLCGVWGCMALGILPNKHLASGDTSFVTQLIGTASYCVWAFGLMLALFVVLKAAGMLRVSPEEEQAGLDVSEHGMHAYPSDAIAGGAVSV</sequence>
<evidence type="ECO:0000259" key="9">
    <source>
        <dbReference type="Pfam" id="PF00909"/>
    </source>
</evidence>
<dbReference type="GO" id="GO:0097272">
    <property type="term" value="P:ammonium homeostasis"/>
    <property type="evidence" value="ECO:0007669"/>
    <property type="project" value="TreeGrafter"/>
</dbReference>
<feature type="domain" description="Ammonium transporter AmtB-like" evidence="9">
    <location>
        <begin position="107"/>
        <end position="504"/>
    </location>
</feature>
<dbReference type="PANTHER" id="PTHR11730">
    <property type="entry name" value="AMMONIUM TRANSPORTER"/>
    <property type="match status" value="1"/>
</dbReference>
<dbReference type="Pfam" id="PF00909">
    <property type="entry name" value="Ammonium_transp"/>
    <property type="match status" value="1"/>
</dbReference>
<dbReference type="Gene3D" id="1.10.3430.10">
    <property type="entry name" value="Ammonium transporter AmtB like domains"/>
    <property type="match status" value="1"/>
</dbReference>
<feature type="transmembrane region" description="Helical" evidence="8">
    <location>
        <begin position="371"/>
        <end position="389"/>
    </location>
</feature>
<feature type="transmembrane region" description="Helical" evidence="8">
    <location>
        <begin position="106"/>
        <end position="125"/>
    </location>
</feature>
<evidence type="ECO:0000256" key="1">
    <source>
        <dbReference type="ARBA" id="ARBA00004141"/>
    </source>
</evidence>
<keyword evidence="11" id="KW-1185">Reference proteome</keyword>
<dbReference type="Proteomes" id="UP000316598">
    <property type="component" value="Unassembled WGS sequence"/>
</dbReference>
<evidence type="ECO:0000256" key="4">
    <source>
        <dbReference type="ARBA" id="ARBA00022692"/>
    </source>
</evidence>
<dbReference type="PRINTS" id="PR00342">
    <property type="entry name" value="RHESUSRHD"/>
</dbReference>
<evidence type="ECO:0000256" key="3">
    <source>
        <dbReference type="ARBA" id="ARBA00022448"/>
    </source>
</evidence>
<dbReference type="EMBL" id="SJPI01000001">
    <property type="protein sequence ID" value="TWT52605.1"/>
    <property type="molecule type" value="Genomic_DNA"/>
</dbReference>
<feature type="transmembrane region" description="Helical" evidence="8">
    <location>
        <begin position="146"/>
        <end position="163"/>
    </location>
</feature>
<dbReference type="InterPro" id="IPR001905">
    <property type="entry name" value="Ammonium_transpt"/>
</dbReference>
<evidence type="ECO:0000313" key="10">
    <source>
        <dbReference type="EMBL" id="TWT52605.1"/>
    </source>
</evidence>
<comment type="caution">
    <text evidence="10">The sequence shown here is derived from an EMBL/GenBank/DDBJ whole genome shotgun (WGS) entry which is preliminary data.</text>
</comment>
<dbReference type="InterPro" id="IPR002229">
    <property type="entry name" value="RhesusRHD"/>
</dbReference>
<feature type="transmembrane region" description="Helical" evidence="8">
    <location>
        <begin position="302"/>
        <end position="319"/>
    </location>
</feature>
<dbReference type="InterPro" id="IPR024041">
    <property type="entry name" value="NH4_transpt_AmtB-like_dom"/>
</dbReference>
<gene>
    <name evidence="10" type="primary">amtB_1</name>
    <name evidence="10" type="ORF">Pla22_02290</name>
</gene>
<feature type="transmembrane region" description="Helical" evidence="8">
    <location>
        <begin position="227"/>
        <end position="245"/>
    </location>
</feature>
<feature type="transmembrane region" description="Helical" evidence="8">
    <location>
        <begin position="260"/>
        <end position="281"/>
    </location>
</feature>
<evidence type="ECO:0000256" key="7">
    <source>
        <dbReference type="ARBA" id="ARBA00023177"/>
    </source>
</evidence>
<dbReference type="SUPFAM" id="SSF111352">
    <property type="entry name" value="Ammonium transporter"/>
    <property type="match status" value="1"/>
</dbReference>
<dbReference type="InterPro" id="IPR018047">
    <property type="entry name" value="Ammonium_transpt_CS"/>
</dbReference>
<keyword evidence="5 8" id="KW-1133">Transmembrane helix</keyword>
<evidence type="ECO:0000313" key="11">
    <source>
        <dbReference type="Proteomes" id="UP000316598"/>
    </source>
</evidence>
<evidence type="ECO:0000256" key="6">
    <source>
        <dbReference type="ARBA" id="ARBA00023136"/>
    </source>
</evidence>
<feature type="transmembrane region" description="Helical" evidence="8">
    <location>
        <begin position="339"/>
        <end position="359"/>
    </location>
</feature>